<evidence type="ECO:0000313" key="12">
    <source>
        <dbReference type="EMBL" id="SDK06064.1"/>
    </source>
</evidence>
<dbReference type="STRING" id="571298.SAMN04488026_103016"/>
<evidence type="ECO:0000256" key="5">
    <source>
        <dbReference type="ARBA" id="ARBA00022679"/>
    </source>
</evidence>
<dbReference type="Gene3D" id="1.10.287.130">
    <property type="match status" value="1"/>
</dbReference>
<feature type="modified residue" description="4-aspartylphosphate" evidence="7">
    <location>
        <position position="821"/>
    </location>
</feature>
<evidence type="ECO:0000256" key="1">
    <source>
        <dbReference type="ARBA" id="ARBA00000085"/>
    </source>
</evidence>
<dbReference type="GO" id="GO:0016020">
    <property type="term" value="C:membrane"/>
    <property type="evidence" value="ECO:0007669"/>
    <property type="project" value="UniProtKB-SubCell"/>
</dbReference>
<dbReference type="PROSITE" id="PS50110">
    <property type="entry name" value="RESPONSE_REGULATORY"/>
    <property type="match status" value="1"/>
</dbReference>
<dbReference type="SUPFAM" id="SSF55785">
    <property type="entry name" value="PYP-like sensor domain (PAS domain)"/>
    <property type="match status" value="1"/>
</dbReference>
<dbReference type="InterPro" id="IPR035965">
    <property type="entry name" value="PAS-like_dom_sf"/>
</dbReference>
<dbReference type="InterPro" id="IPR001789">
    <property type="entry name" value="Sig_transdc_resp-reg_receiver"/>
</dbReference>
<dbReference type="PROSITE" id="PS50885">
    <property type="entry name" value="HAMP"/>
    <property type="match status" value="1"/>
</dbReference>
<dbReference type="RefSeq" id="WP_093157546.1">
    <property type="nucleotide sequence ID" value="NZ_FNEK01000030.1"/>
</dbReference>
<feature type="domain" description="Response regulatory" evidence="10">
    <location>
        <begin position="771"/>
        <end position="881"/>
    </location>
</feature>
<feature type="domain" description="HAMP" evidence="11">
    <location>
        <begin position="341"/>
        <end position="394"/>
    </location>
</feature>
<dbReference type="InterPro" id="IPR005467">
    <property type="entry name" value="His_kinase_dom"/>
</dbReference>
<dbReference type="PROSITE" id="PS50109">
    <property type="entry name" value="HIS_KIN"/>
    <property type="match status" value="1"/>
</dbReference>
<evidence type="ECO:0000259" key="11">
    <source>
        <dbReference type="PROSITE" id="PS50885"/>
    </source>
</evidence>
<dbReference type="SUPFAM" id="SSF158472">
    <property type="entry name" value="HAMP domain-like"/>
    <property type="match status" value="1"/>
</dbReference>
<evidence type="ECO:0000313" key="13">
    <source>
        <dbReference type="Proteomes" id="UP000199382"/>
    </source>
</evidence>
<dbReference type="Gene3D" id="3.30.565.10">
    <property type="entry name" value="Histidine kinase-like ATPase, C-terminal domain"/>
    <property type="match status" value="1"/>
</dbReference>
<dbReference type="Pfam" id="PF02518">
    <property type="entry name" value="HATPase_c"/>
    <property type="match status" value="1"/>
</dbReference>
<dbReference type="PANTHER" id="PTHR43065:SF42">
    <property type="entry name" value="TWO-COMPONENT SENSOR PPRA"/>
    <property type="match status" value="1"/>
</dbReference>
<evidence type="ECO:0000256" key="6">
    <source>
        <dbReference type="ARBA" id="ARBA00022777"/>
    </source>
</evidence>
<dbReference type="SMART" id="SM00388">
    <property type="entry name" value="HisKA"/>
    <property type="match status" value="1"/>
</dbReference>
<dbReference type="SMART" id="SM00448">
    <property type="entry name" value="REC"/>
    <property type="match status" value="1"/>
</dbReference>
<dbReference type="InterPro" id="IPR003660">
    <property type="entry name" value="HAMP_dom"/>
</dbReference>
<dbReference type="PRINTS" id="PR00344">
    <property type="entry name" value="BCTRLSENSOR"/>
</dbReference>
<dbReference type="EMBL" id="FNEK01000030">
    <property type="protein sequence ID" value="SDK06064.1"/>
    <property type="molecule type" value="Genomic_DNA"/>
</dbReference>
<protein>
    <recommendedName>
        <fullName evidence="3">histidine kinase</fullName>
        <ecNumber evidence="3">2.7.13.3</ecNumber>
    </recommendedName>
</protein>
<dbReference type="SUPFAM" id="SSF47384">
    <property type="entry name" value="Homodimeric domain of signal transducing histidine kinase"/>
    <property type="match status" value="1"/>
</dbReference>
<keyword evidence="8" id="KW-0472">Membrane</keyword>
<dbReference type="Gene3D" id="3.40.50.2300">
    <property type="match status" value="1"/>
</dbReference>
<keyword evidence="8" id="KW-0812">Transmembrane</keyword>
<evidence type="ECO:0000256" key="3">
    <source>
        <dbReference type="ARBA" id="ARBA00012438"/>
    </source>
</evidence>
<dbReference type="AlphaFoldDB" id="A0A1G8YUG7"/>
<dbReference type="SUPFAM" id="SSF55874">
    <property type="entry name" value="ATPase domain of HSP90 chaperone/DNA topoisomerase II/histidine kinase"/>
    <property type="match status" value="1"/>
</dbReference>
<dbReference type="PANTHER" id="PTHR43065">
    <property type="entry name" value="SENSOR HISTIDINE KINASE"/>
    <property type="match status" value="1"/>
</dbReference>
<evidence type="ECO:0000259" key="9">
    <source>
        <dbReference type="PROSITE" id="PS50109"/>
    </source>
</evidence>
<dbReference type="Pfam" id="PF00512">
    <property type="entry name" value="HisKA"/>
    <property type="match status" value="1"/>
</dbReference>
<dbReference type="Gene3D" id="6.10.340.10">
    <property type="match status" value="1"/>
</dbReference>
<dbReference type="InterPro" id="IPR004358">
    <property type="entry name" value="Sig_transdc_His_kin-like_C"/>
</dbReference>
<dbReference type="InterPro" id="IPR036097">
    <property type="entry name" value="HisK_dim/P_sf"/>
</dbReference>
<dbReference type="InterPro" id="IPR011006">
    <property type="entry name" value="CheY-like_superfamily"/>
</dbReference>
<dbReference type="Pfam" id="PF12860">
    <property type="entry name" value="PAS_7"/>
    <property type="match status" value="1"/>
</dbReference>
<name>A0A1G8YUG7_9RHOB</name>
<dbReference type="EC" id="2.7.13.3" evidence="3"/>
<keyword evidence="6" id="KW-0418">Kinase</keyword>
<dbReference type="GO" id="GO:0000155">
    <property type="term" value="F:phosphorelay sensor kinase activity"/>
    <property type="evidence" value="ECO:0007669"/>
    <property type="project" value="InterPro"/>
</dbReference>
<dbReference type="SMART" id="SM00304">
    <property type="entry name" value="HAMP"/>
    <property type="match status" value="1"/>
</dbReference>
<dbReference type="CDD" id="cd06225">
    <property type="entry name" value="HAMP"/>
    <property type="match status" value="1"/>
</dbReference>
<proteinExistence type="predicted"/>
<evidence type="ECO:0000259" key="10">
    <source>
        <dbReference type="PROSITE" id="PS50110"/>
    </source>
</evidence>
<comment type="subcellular location">
    <subcellularLocation>
        <location evidence="2">Membrane</location>
    </subcellularLocation>
</comment>
<evidence type="ECO:0000256" key="2">
    <source>
        <dbReference type="ARBA" id="ARBA00004370"/>
    </source>
</evidence>
<keyword evidence="5" id="KW-0808">Transferase</keyword>
<keyword evidence="13" id="KW-1185">Reference proteome</keyword>
<dbReference type="InterPro" id="IPR036890">
    <property type="entry name" value="HATPase_C_sf"/>
</dbReference>
<accession>A0A1G8YUG7</accession>
<dbReference type="InterPro" id="IPR003594">
    <property type="entry name" value="HATPase_dom"/>
</dbReference>
<reference evidence="12 13" key="1">
    <citation type="submission" date="2016-10" db="EMBL/GenBank/DDBJ databases">
        <authorList>
            <person name="de Groot N.N."/>
        </authorList>
    </citation>
    <scope>NUCLEOTIDE SEQUENCE [LARGE SCALE GENOMIC DNA]</scope>
    <source>
        <strain evidence="12 13">DSM 25294</strain>
    </source>
</reference>
<organism evidence="12 13">
    <name type="scientific">Aliiruegeria lutimaris</name>
    <dbReference type="NCBI Taxonomy" id="571298"/>
    <lineage>
        <taxon>Bacteria</taxon>
        <taxon>Pseudomonadati</taxon>
        <taxon>Pseudomonadota</taxon>
        <taxon>Alphaproteobacteria</taxon>
        <taxon>Rhodobacterales</taxon>
        <taxon>Roseobacteraceae</taxon>
        <taxon>Aliiruegeria</taxon>
    </lineage>
</organism>
<dbReference type="OrthoDB" id="9796100at2"/>
<comment type="catalytic activity">
    <reaction evidence="1">
        <text>ATP + protein L-histidine = ADP + protein N-phospho-L-histidine.</text>
        <dbReference type="EC" id="2.7.13.3"/>
    </reaction>
</comment>
<dbReference type="SMART" id="SM00387">
    <property type="entry name" value="HATPase_c"/>
    <property type="match status" value="1"/>
</dbReference>
<dbReference type="InterPro" id="IPR003661">
    <property type="entry name" value="HisK_dim/P_dom"/>
</dbReference>
<dbReference type="CDD" id="cd00082">
    <property type="entry name" value="HisKA"/>
    <property type="match status" value="1"/>
</dbReference>
<evidence type="ECO:0000256" key="7">
    <source>
        <dbReference type="PROSITE-ProRule" id="PRU00169"/>
    </source>
</evidence>
<dbReference type="SUPFAM" id="SSF52172">
    <property type="entry name" value="CheY-like"/>
    <property type="match status" value="1"/>
</dbReference>
<dbReference type="Proteomes" id="UP000199382">
    <property type="component" value="Unassembled WGS sequence"/>
</dbReference>
<dbReference type="Pfam" id="PF00672">
    <property type="entry name" value="HAMP"/>
    <property type="match status" value="1"/>
</dbReference>
<gene>
    <name evidence="12" type="ORF">SAMN04488026_103016</name>
</gene>
<sequence>MRLRGIQGRLLLILALSSLAMVVASFAAFRALDEIGAVTETMTGRDVPAVTSSLRLAQVGERLQQRGASLMAAGTPEALARAEQAITADLEAFAREAEALQSVQALSGEVSTLSVELAKRLHDLRRALAARSVHAENLEISRLAMRGQAENVRQLIGPSILAIEAITSGRMGTDMATFRIAIRSQAPLLAAERLTDQVTALLFQAQIAEDARSLVESQASYRRTVSQLEALVPNLPAGLRGGFSEAVAAFADQSGADGIMALRLQELAALKEAEAALEDSGKRAEALKQLVDSRVIAASRSMAEATEDLRQTILSRNSQFALIGLAVILGAAGLSYLFVIRPLSRNLAAVTESMTRLAAGERELQVPGAERRDEIGDLARAFTVFKDNAFQMEQLDRELAERSNLLLATFETMKDGFSVFDSERRLVAWNPQYLAHYQLEEADISDRPDIEEVNRRLAARGVRAFLPNGEETDMVSLSHRRLLHPQRHELRFADGQVLELRSNPIPQGGFATIHMDVTEQRGTESQLLQAQKMETVGQLTGGIAHDFNNILAVIIGNLNILERETAEVPELQARAERALGAADRAAGLVNRLLAFSRRQRLAPENIDINALVRDMHELLETSVGSAVTLRMDLAEDLPQVRVDPGQLENALMNLAINARDAMEGEGEIAISTRAASGDFIELSVSDTGSGIAPELLEQVFEPFFTTKPVGKGSGLGLSMVYGFAQQSGGNVHVESAPGVGTKVTLSLPVTVEAAPEEAPEQVSGEGAGDACILVVDDDADLLEIAADQLRAHGYAVVTALDGATALEVLAEIPEIDLLYTDLAMPGEIDGFALAREAEKIRPDLPVLFTSGAPGEAGAGLPNLLRKPVPEETLLMAVRLQLETYSRRTSVSST</sequence>
<feature type="transmembrane region" description="Helical" evidence="8">
    <location>
        <begin position="320"/>
        <end position="339"/>
    </location>
</feature>
<feature type="domain" description="Histidine kinase" evidence="9">
    <location>
        <begin position="542"/>
        <end position="751"/>
    </location>
</feature>
<keyword evidence="4 7" id="KW-0597">Phosphoprotein</keyword>
<dbReference type="Gene3D" id="3.30.450.20">
    <property type="entry name" value="PAS domain"/>
    <property type="match status" value="1"/>
</dbReference>
<keyword evidence="8" id="KW-1133">Transmembrane helix</keyword>
<evidence type="ECO:0000256" key="8">
    <source>
        <dbReference type="SAM" id="Phobius"/>
    </source>
</evidence>
<evidence type="ECO:0000256" key="4">
    <source>
        <dbReference type="ARBA" id="ARBA00022553"/>
    </source>
</evidence>
<dbReference type="Pfam" id="PF00072">
    <property type="entry name" value="Response_reg"/>
    <property type="match status" value="1"/>
</dbReference>